<dbReference type="RefSeq" id="WP_377854374.1">
    <property type="nucleotide sequence ID" value="NZ_JBHLZU010000018.1"/>
</dbReference>
<evidence type="ECO:0000256" key="5">
    <source>
        <dbReference type="ARBA" id="ARBA00022741"/>
    </source>
</evidence>
<evidence type="ECO:0000256" key="2">
    <source>
        <dbReference type="ARBA" id="ARBA00012438"/>
    </source>
</evidence>
<keyword evidence="7" id="KW-0067">ATP-binding</keyword>
<keyword evidence="9" id="KW-0472">Membrane</keyword>
<evidence type="ECO:0000259" key="12">
    <source>
        <dbReference type="Pfam" id="PF13796"/>
    </source>
</evidence>
<keyword evidence="8" id="KW-0902">Two-component regulatory system</keyword>
<dbReference type="Pfam" id="PF02518">
    <property type="entry name" value="HATPase_c"/>
    <property type="match status" value="1"/>
</dbReference>
<evidence type="ECO:0000259" key="11">
    <source>
        <dbReference type="Pfam" id="PF07730"/>
    </source>
</evidence>
<evidence type="ECO:0000256" key="1">
    <source>
        <dbReference type="ARBA" id="ARBA00000085"/>
    </source>
</evidence>
<feature type="domain" description="Putative sensor" evidence="12">
    <location>
        <begin position="84"/>
        <end position="220"/>
    </location>
</feature>
<evidence type="ECO:0000256" key="7">
    <source>
        <dbReference type="ARBA" id="ARBA00022840"/>
    </source>
</evidence>
<evidence type="ECO:0000256" key="9">
    <source>
        <dbReference type="SAM" id="Phobius"/>
    </source>
</evidence>
<dbReference type="PANTHER" id="PTHR24421">
    <property type="entry name" value="NITRATE/NITRITE SENSOR PROTEIN NARX-RELATED"/>
    <property type="match status" value="1"/>
</dbReference>
<dbReference type="GO" id="GO:0016301">
    <property type="term" value="F:kinase activity"/>
    <property type="evidence" value="ECO:0007669"/>
    <property type="project" value="UniProtKB-KW"/>
</dbReference>
<dbReference type="InterPro" id="IPR003594">
    <property type="entry name" value="HATPase_dom"/>
</dbReference>
<dbReference type="SUPFAM" id="SSF55874">
    <property type="entry name" value="ATPase domain of HSP90 chaperone/DNA topoisomerase II/histidine kinase"/>
    <property type="match status" value="1"/>
</dbReference>
<dbReference type="CDD" id="cd16917">
    <property type="entry name" value="HATPase_UhpB-NarQ-NarX-like"/>
    <property type="match status" value="1"/>
</dbReference>
<dbReference type="Gene3D" id="1.20.5.1930">
    <property type="match status" value="1"/>
</dbReference>
<dbReference type="InterPro" id="IPR050482">
    <property type="entry name" value="Sensor_HK_TwoCompSys"/>
</dbReference>
<feature type="transmembrane region" description="Helical" evidence="9">
    <location>
        <begin position="27"/>
        <end position="47"/>
    </location>
</feature>
<proteinExistence type="predicted"/>
<dbReference type="EMBL" id="JBHLZU010000018">
    <property type="protein sequence ID" value="MFB9906300.1"/>
    <property type="molecule type" value="Genomic_DNA"/>
</dbReference>
<evidence type="ECO:0000313" key="13">
    <source>
        <dbReference type="EMBL" id="MFB9906300.1"/>
    </source>
</evidence>
<evidence type="ECO:0000256" key="8">
    <source>
        <dbReference type="ARBA" id="ARBA00023012"/>
    </source>
</evidence>
<dbReference type="EC" id="2.7.13.3" evidence="2"/>
<evidence type="ECO:0000256" key="6">
    <source>
        <dbReference type="ARBA" id="ARBA00022777"/>
    </source>
</evidence>
<gene>
    <name evidence="13" type="ORF">ACFFQA_20375</name>
</gene>
<feature type="domain" description="Histidine kinase/HSP90-like ATPase" evidence="10">
    <location>
        <begin position="352"/>
        <end position="436"/>
    </location>
</feature>
<organism evidence="13 14">
    <name type="scientific">Allokutzneria oryzae</name>
    <dbReference type="NCBI Taxonomy" id="1378989"/>
    <lineage>
        <taxon>Bacteria</taxon>
        <taxon>Bacillati</taxon>
        <taxon>Actinomycetota</taxon>
        <taxon>Actinomycetes</taxon>
        <taxon>Pseudonocardiales</taxon>
        <taxon>Pseudonocardiaceae</taxon>
        <taxon>Allokutzneria</taxon>
    </lineage>
</organism>
<feature type="domain" description="Signal transduction histidine kinase subgroup 3 dimerisation and phosphoacceptor" evidence="11">
    <location>
        <begin position="249"/>
        <end position="315"/>
    </location>
</feature>
<comment type="caution">
    <text evidence="13">The sequence shown here is derived from an EMBL/GenBank/DDBJ whole genome shotgun (WGS) entry which is preliminary data.</text>
</comment>
<feature type="transmembrane region" description="Helical" evidence="9">
    <location>
        <begin position="134"/>
        <end position="167"/>
    </location>
</feature>
<keyword evidence="4" id="KW-0808">Transferase</keyword>
<keyword evidence="3" id="KW-0597">Phosphoprotein</keyword>
<dbReference type="InterPro" id="IPR025828">
    <property type="entry name" value="Put_sensor_dom"/>
</dbReference>
<comment type="catalytic activity">
    <reaction evidence="1">
        <text>ATP + protein L-histidine = ADP + protein N-phospho-L-histidine.</text>
        <dbReference type="EC" id="2.7.13.3"/>
    </reaction>
</comment>
<keyword evidence="9" id="KW-0812">Transmembrane</keyword>
<dbReference type="Pfam" id="PF07730">
    <property type="entry name" value="HisKA_3"/>
    <property type="match status" value="1"/>
</dbReference>
<evidence type="ECO:0000313" key="14">
    <source>
        <dbReference type="Proteomes" id="UP001589693"/>
    </source>
</evidence>
<accession>A0ABV6A0U8</accession>
<reference evidence="13 14" key="1">
    <citation type="submission" date="2024-09" db="EMBL/GenBank/DDBJ databases">
        <authorList>
            <person name="Sun Q."/>
            <person name="Mori K."/>
        </authorList>
    </citation>
    <scope>NUCLEOTIDE SEQUENCE [LARGE SCALE GENOMIC DNA]</scope>
    <source>
        <strain evidence="13 14">TBRC 7907</strain>
    </source>
</reference>
<dbReference type="InterPro" id="IPR036890">
    <property type="entry name" value="HATPase_C_sf"/>
</dbReference>
<evidence type="ECO:0000256" key="4">
    <source>
        <dbReference type="ARBA" id="ARBA00022679"/>
    </source>
</evidence>
<dbReference type="Gene3D" id="3.30.565.10">
    <property type="entry name" value="Histidine kinase-like ATPase, C-terminal domain"/>
    <property type="match status" value="1"/>
</dbReference>
<keyword evidence="5" id="KW-0547">Nucleotide-binding</keyword>
<feature type="transmembrane region" description="Helical" evidence="9">
    <location>
        <begin position="67"/>
        <end position="91"/>
    </location>
</feature>
<sequence length="437" mass="46166">MSTPPDLSSLKTLVSPHFLFTSRPWRALAHVVTTPAVSCVALAALALPGLPLLTAVSGKGETWWSAVLLAALGVVLVAVLGPVLVAPVAACERHRLKLIDRMPAERIWRETSGSGLRAWLQTRYTRTSSWCELAYSLLLAVVAPMLYGALALLLMVLATAVASPFLLGDNGLALAFGHIELRSTRDAVPWAIGALVLILALPAVWTLLAEAHGRVARCLLRRTAEAGLRTELEEVSRSRARLVNAFESERRRIERDLHDGAQQRLVSLTLQLGLARVDLPPDSPATQSVGAAHDQAKQLMTELRELINGIHPQVLTDRGLVAALHELAGCSPLRVEVDADVPTRPAPHVEATAYFVVAEALANVAKHSGAPAAAVVVRGRGGTLEMTITDNGRGGADPLRGTGLTGLADRVAVVGGTLALTSPVGGPTTVTVELPCT</sequence>
<dbReference type="InterPro" id="IPR011712">
    <property type="entry name" value="Sig_transdc_His_kin_sub3_dim/P"/>
</dbReference>
<protein>
    <recommendedName>
        <fullName evidence="2">histidine kinase</fullName>
        <ecNumber evidence="2">2.7.13.3</ecNumber>
    </recommendedName>
</protein>
<feature type="transmembrane region" description="Helical" evidence="9">
    <location>
        <begin position="187"/>
        <end position="208"/>
    </location>
</feature>
<dbReference type="Pfam" id="PF13796">
    <property type="entry name" value="Sensor"/>
    <property type="match status" value="1"/>
</dbReference>
<evidence type="ECO:0000259" key="10">
    <source>
        <dbReference type="Pfam" id="PF02518"/>
    </source>
</evidence>
<name>A0ABV6A0U8_9PSEU</name>
<keyword evidence="6 13" id="KW-0418">Kinase</keyword>
<dbReference type="Proteomes" id="UP001589693">
    <property type="component" value="Unassembled WGS sequence"/>
</dbReference>
<keyword evidence="14" id="KW-1185">Reference proteome</keyword>
<evidence type="ECO:0000256" key="3">
    <source>
        <dbReference type="ARBA" id="ARBA00022553"/>
    </source>
</evidence>
<dbReference type="PANTHER" id="PTHR24421:SF10">
    <property type="entry name" value="NITRATE_NITRITE SENSOR PROTEIN NARQ"/>
    <property type="match status" value="1"/>
</dbReference>
<keyword evidence="9" id="KW-1133">Transmembrane helix</keyword>